<dbReference type="Proteomes" id="UP000190367">
    <property type="component" value="Unassembled WGS sequence"/>
</dbReference>
<feature type="domain" description="Gp5/Type VI secretion system Vgr protein OB-fold" evidence="1">
    <location>
        <begin position="356"/>
        <end position="427"/>
    </location>
</feature>
<organism evidence="2 3">
    <name type="scientific">Chitinophaga eiseniae</name>
    <dbReference type="NCBI Taxonomy" id="634771"/>
    <lineage>
        <taxon>Bacteria</taxon>
        <taxon>Pseudomonadati</taxon>
        <taxon>Bacteroidota</taxon>
        <taxon>Chitinophagia</taxon>
        <taxon>Chitinophagales</taxon>
        <taxon>Chitinophagaceae</taxon>
        <taxon>Chitinophaga</taxon>
    </lineage>
</organism>
<dbReference type="InterPro" id="IPR006531">
    <property type="entry name" value="Gp5/Vgr_OB"/>
</dbReference>
<dbReference type="NCBIfam" id="TIGR01646">
    <property type="entry name" value="vgr_GE"/>
    <property type="match status" value="1"/>
</dbReference>
<dbReference type="Gene3D" id="4.10.220.110">
    <property type="match status" value="1"/>
</dbReference>
<dbReference type="STRING" id="634771.SAMN04488128_105304"/>
<evidence type="ECO:0000259" key="1">
    <source>
        <dbReference type="Pfam" id="PF04717"/>
    </source>
</evidence>
<name>A0A1T4TKQ2_9BACT</name>
<sequence>MGDDKFLNKSTIGIEGYAGPVEFKNVTLEQAVGSHHYFSFLWRPGSLSSNLSYQQGIIEKYIGKGISISFDAFRFKGLITSMAVIEEDGAAIGFQVSGVSPTILLDDVPQSTSFYQQSLQQVIQGALQDAGSGLLKTQVVPAHKGTLPYCVQYNETDFNFLARIAARYGEWMYYDGSALVIGDTQKNEVKLTKNVTLHQLKTVAAVTPQRFNYVSYDVMKASPLSEKSQKADTGSHPLMHLSSAASDDLYSSSSQKQTFVHHGYTQDELKQVKEVQNKVTAAAFVRVSGISELPVMPGQQISIASDSGQSAYTVISATHYADTPGNYHCTFTAIPADVKVPPYSNPHLVPKADMQSAIVKDNNDPEKLGRVRVQFFWQQQNDMSPWIRQAAPAAGGGTGFHFVPEVGEEVVIGFEGGNAEMPFVLGSKFNGKSKSGYGDAQNNMKAIKTRSGSLIQLDDQSGSVTVTDKNGSTMIMDGSGNITVKSQTLVTVKTEDKIVVDAPNKIEFMSKEIHLKGTQKVVIGEGPAKVTIDNEANKITSDADKITTTAVTLHELKSLANMKMSALHHQTDGSTEVMIKGTSIKVDGGTTTDIKGGMVNLNC</sequence>
<evidence type="ECO:0000313" key="3">
    <source>
        <dbReference type="Proteomes" id="UP000190367"/>
    </source>
</evidence>
<dbReference type="InterPro" id="IPR037026">
    <property type="entry name" value="Vgr_OB-fold_dom_sf"/>
</dbReference>
<dbReference type="InterPro" id="IPR006533">
    <property type="entry name" value="T6SS_Vgr_RhsGE"/>
</dbReference>
<dbReference type="Gene3D" id="2.30.110.50">
    <property type="match status" value="1"/>
</dbReference>
<dbReference type="SUPFAM" id="SSF69255">
    <property type="entry name" value="gp5 N-terminal domain-like"/>
    <property type="match status" value="1"/>
</dbReference>
<dbReference type="Pfam" id="PF05954">
    <property type="entry name" value="Phage_GPD"/>
    <property type="match status" value="1"/>
</dbReference>
<gene>
    <name evidence="2" type="ORF">SAMN04488128_105304</name>
</gene>
<accession>A0A1T4TKQ2</accession>
<dbReference type="SUPFAM" id="SSF69279">
    <property type="entry name" value="Phage tail proteins"/>
    <property type="match status" value="1"/>
</dbReference>
<dbReference type="AlphaFoldDB" id="A0A1T4TKQ2"/>
<evidence type="ECO:0000313" key="2">
    <source>
        <dbReference type="EMBL" id="SKA40947.1"/>
    </source>
</evidence>
<dbReference type="OrthoDB" id="727155at2"/>
<dbReference type="Pfam" id="PF04717">
    <property type="entry name" value="Phage_base_V"/>
    <property type="match status" value="1"/>
</dbReference>
<proteinExistence type="predicted"/>
<reference evidence="3" key="1">
    <citation type="submission" date="2017-02" db="EMBL/GenBank/DDBJ databases">
        <authorList>
            <person name="Varghese N."/>
            <person name="Submissions S."/>
        </authorList>
    </citation>
    <scope>NUCLEOTIDE SEQUENCE [LARGE SCALE GENOMIC DNA]</scope>
    <source>
        <strain evidence="3">DSM 22224</strain>
    </source>
</reference>
<dbReference type="Gene3D" id="2.40.50.230">
    <property type="entry name" value="Gp5 N-terminal domain"/>
    <property type="match status" value="1"/>
</dbReference>
<dbReference type="RefSeq" id="WP_078672107.1">
    <property type="nucleotide sequence ID" value="NZ_FUWZ01000005.1"/>
</dbReference>
<protein>
    <submittedName>
        <fullName evidence="2">Rhs element Vgr protein</fullName>
    </submittedName>
</protein>
<dbReference type="Gene3D" id="3.55.50.10">
    <property type="entry name" value="Baseplate protein-like domains"/>
    <property type="match status" value="1"/>
</dbReference>
<keyword evidence="3" id="KW-1185">Reference proteome</keyword>
<dbReference type="SUPFAM" id="SSF69349">
    <property type="entry name" value="Phage fibre proteins"/>
    <property type="match status" value="1"/>
</dbReference>
<dbReference type="EMBL" id="FUWZ01000005">
    <property type="protein sequence ID" value="SKA40947.1"/>
    <property type="molecule type" value="Genomic_DNA"/>
</dbReference>